<evidence type="ECO:0000313" key="2">
    <source>
        <dbReference type="Proteomes" id="UP000054217"/>
    </source>
</evidence>
<dbReference type="HOGENOM" id="CLU_3033391_0_0_1"/>
<reference evidence="2" key="2">
    <citation type="submission" date="2015-01" db="EMBL/GenBank/DDBJ databases">
        <title>Evolutionary Origins and Diversification of the Mycorrhizal Mutualists.</title>
        <authorList>
            <consortium name="DOE Joint Genome Institute"/>
            <consortium name="Mycorrhizal Genomics Consortium"/>
            <person name="Kohler A."/>
            <person name="Kuo A."/>
            <person name="Nagy L.G."/>
            <person name="Floudas D."/>
            <person name="Copeland A."/>
            <person name="Barry K.W."/>
            <person name="Cichocki N."/>
            <person name="Veneault-Fourrey C."/>
            <person name="LaButti K."/>
            <person name="Lindquist E.A."/>
            <person name="Lipzen A."/>
            <person name="Lundell T."/>
            <person name="Morin E."/>
            <person name="Murat C."/>
            <person name="Riley R."/>
            <person name="Ohm R."/>
            <person name="Sun H."/>
            <person name="Tunlid A."/>
            <person name="Henrissat B."/>
            <person name="Grigoriev I.V."/>
            <person name="Hibbett D.S."/>
            <person name="Martin F."/>
        </authorList>
    </citation>
    <scope>NUCLEOTIDE SEQUENCE [LARGE SCALE GENOMIC DNA]</scope>
    <source>
        <strain evidence="2">Marx 270</strain>
    </source>
</reference>
<evidence type="ECO:0000313" key="1">
    <source>
        <dbReference type="EMBL" id="KIN99476.1"/>
    </source>
</evidence>
<dbReference type="InParanoid" id="A0A0C3JPQ4"/>
<dbReference type="Proteomes" id="UP000054217">
    <property type="component" value="Unassembled WGS sequence"/>
</dbReference>
<dbReference type="EMBL" id="KN832005">
    <property type="protein sequence ID" value="KIN99476.1"/>
    <property type="molecule type" value="Genomic_DNA"/>
</dbReference>
<protein>
    <submittedName>
        <fullName evidence="1">Uncharacterized protein</fullName>
    </submittedName>
</protein>
<accession>A0A0C3JPQ4</accession>
<sequence>MARWVVDMDLVDFQKSHVLTMQGKPFHEKTQGKRLVGREHHSSVRTSKPFATFKS</sequence>
<name>A0A0C3JPQ4_PISTI</name>
<proteinExistence type="predicted"/>
<keyword evidence="2" id="KW-1185">Reference proteome</keyword>
<reference evidence="1 2" key="1">
    <citation type="submission" date="2014-04" db="EMBL/GenBank/DDBJ databases">
        <authorList>
            <consortium name="DOE Joint Genome Institute"/>
            <person name="Kuo A."/>
            <person name="Kohler A."/>
            <person name="Costa M.D."/>
            <person name="Nagy L.G."/>
            <person name="Floudas D."/>
            <person name="Copeland A."/>
            <person name="Barry K.W."/>
            <person name="Cichocki N."/>
            <person name="Veneault-Fourrey C."/>
            <person name="LaButti K."/>
            <person name="Lindquist E.A."/>
            <person name="Lipzen A."/>
            <person name="Lundell T."/>
            <person name="Morin E."/>
            <person name="Murat C."/>
            <person name="Sun H."/>
            <person name="Tunlid A."/>
            <person name="Henrissat B."/>
            <person name="Grigoriev I.V."/>
            <person name="Hibbett D.S."/>
            <person name="Martin F."/>
            <person name="Nordberg H.P."/>
            <person name="Cantor M.N."/>
            <person name="Hua S.X."/>
        </authorList>
    </citation>
    <scope>NUCLEOTIDE SEQUENCE [LARGE SCALE GENOMIC DNA]</scope>
    <source>
        <strain evidence="1 2">Marx 270</strain>
    </source>
</reference>
<gene>
    <name evidence="1" type="ORF">M404DRAFT_1004737</name>
</gene>
<dbReference type="AlphaFoldDB" id="A0A0C3JPQ4"/>
<organism evidence="1 2">
    <name type="scientific">Pisolithus tinctorius Marx 270</name>
    <dbReference type="NCBI Taxonomy" id="870435"/>
    <lineage>
        <taxon>Eukaryota</taxon>
        <taxon>Fungi</taxon>
        <taxon>Dikarya</taxon>
        <taxon>Basidiomycota</taxon>
        <taxon>Agaricomycotina</taxon>
        <taxon>Agaricomycetes</taxon>
        <taxon>Agaricomycetidae</taxon>
        <taxon>Boletales</taxon>
        <taxon>Sclerodermatineae</taxon>
        <taxon>Pisolithaceae</taxon>
        <taxon>Pisolithus</taxon>
    </lineage>
</organism>